<dbReference type="InterPro" id="IPR050712">
    <property type="entry name" value="NAD(P)H-dep_reductase"/>
</dbReference>
<dbReference type="SUPFAM" id="SSF52218">
    <property type="entry name" value="Flavoproteins"/>
    <property type="match status" value="1"/>
</dbReference>
<evidence type="ECO:0000259" key="1">
    <source>
        <dbReference type="Pfam" id="PF03358"/>
    </source>
</evidence>
<dbReference type="Pfam" id="PF03358">
    <property type="entry name" value="FMN_red"/>
    <property type="match status" value="1"/>
</dbReference>
<organism evidence="2 3">
    <name type="scientific">Kutzneria viridogrisea</name>
    <dbReference type="NCBI Taxonomy" id="47990"/>
    <lineage>
        <taxon>Bacteria</taxon>
        <taxon>Bacillati</taxon>
        <taxon>Actinomycetota</taxon>
        <taxon>Actinomycetes</taxon>
        <taxon>Pseudonocardiales</taxon>
        <taxon>Pseudonocardiaceae</taxon>
        <taxon>Kutzneria</taxon>
    </lineage>
</organism>
<comment type="caution">
    <text evidence="2">The sequence shown here is derived from an EMBL/GenBank/DDBJ whole genome shotgun (WGS) entry which is preliminary data.</text>
</comment>
<dbReference type="PANTHER" id="PTHR30543:SF21">
    <property type="entry name" value="NAD(P)H-DEPENDENT FMN REDUCTASE LOT6"/>
    <property type="match status" value="1"/>
</dbReference>
<dbReference type="RefSeq" id="WP_182836641.1">
    <property type="nucleotide sequence ID" value="NZ_BAAABQ010000079.1"/>
</dbReference>
<reference evidence="2 3" key="1">
    <citation type="submission" date="2020-08" db="EMBL/GenBank/DDBJ databases">
        <title>Genomic Encyclopedia of Archaeal and Bacterial Type Strains, Phase II (KMG-II): from individual species to whole genera.</title>
        <authorList>
            <person name="Goeker M."/>
        </authorList>
    </citation>
    <scope>NUCLEOTIDE SEQUENCE [LARGE SCALE GENOMIC DNA]</scope>
    <source>
        <strain evidence="2 3">DSM 43850</strain>
    </source>
</reference>
<proteinExistence type="predicted"/>
<evidence type="ECO:0000313" key="3">
    <source>
        <dbReference type="Proteomes" id="UP000517916"/>
    </source>
</evidence>
<dbReference type="Proteomes" id="UP000517916">
    <property type="component" value="Unassembled WGS sequence"/>
</dbReference>
<sequence>MENNDRVAVVIGSTRPARICPGIAQWIRDLAQQGSPLRYELLDLAEANLPLLDEPLMAALQRYEHEHTRQWSRIVSSYSAFVFVFPQYNWGYPAVLKNALDFLYHEWRDKPATVACYGTRGGNRGAAQLLDVLQGLHMRTLPDHLELVITEQDVDEDWQLKDLDATLHPYRDQVRHIDEQLIKALRDGR</sequence>
<accession>A0ABR6BBE9</accession>
<dbReference type="InterPro" id="IPR005025">
    <property type="entry name" value="FMN_Rdtase-like_dom"/>
</dbReference>
<evidence type="ECO:0000313" key="2">
    <source>
        <dbReference type="EMBL" id="MBA8924198.1"/>
    </source>
</evidence>
<dbReference type="EMBL" id="JACJID010000001">
    <property type="protein sequence ID" value="MBA8924198.1"/>
    <property type="molecule type" value="Genomic_DNA"/>
</dbReference>
<protein>
    <submittedName>
        <fullName evidence="2">NAD(P)H-dependent FMN reductase</fullName>
    </submittedName>
</protein>
<name>A0ABR6BBE9_9PSEU</name>
<keyword evidence="3" id="KW-1185">Reference proteome</keyword>
<dbReference type="PANTHER" id="PTHR30543">
    <property type="entry name" value="CHROMATE REDUCTASE"/>
    <property type="match status" value="1"/>
</dbReference>
<gene>
    <name evidence="2" type="ORF">BC739_001395</name>
</gene>
<dbReference type="InterPro" id="IPR029039">
    <property type="entry name" value="Flavoprotein-like_sf"/>
</dbReference>
<dbReference type="Gene3D" id="3.40.50.360">
    <property type="match status" value="1"/>
</dbReference>
<feature type="domain" description="NADPH-dependent FMN reductase-like" evidence="1">
    <location>
        <begin position="6"/>
        <end position="143"/>
    </location>
</feature>